<dbReference type="CDD" id="cd06460">
    <property type="entry name" value="M32_Taq"/>
    <property type="match status" value="1"/>
</dbReference>
<name>A0ABX7SA44_9BACT</name>
<keyword evidence="3" id="KW-1185">Reference proteome</keyword>
<comment type="similarity">
    <text evidence="1">Belongs to the peptidase M32 family.</text>
</comment>
<dbReference type="Proteomes" id="UP000671862">
    <property type="component" value="Chromosome"/>
</dbReference>
<comment type="function">
    <text evidence="1">Broad specificity carboxypetidase that releases amino acids sequentially from the C-terminus, including neutral, aromatic, polar and basic residues.</text>
</comment>
<accession>A0ABX7SA44</accession>
<dbReference type="EC" id="3.4.17.19" evidence="1"/>
<evidence type="ECO:0000256" key="1">
    <source>
        <dbReference type="PIRNR" id="PIRNR006615"/>
    </source>
</evidence>
<dbReference type="Gene3D" id="1.10.1370.30">
    <property type="match status" value="1"/>
</dbReference>
<gene>
    <name evidence="2" type="ORF">JYK00_00705</name>
</gene>
<dbReference type="PROSITE" id="PS52034">
    <property type="entry name" value="PEPTIDASE_M32"/>
    <property type="match status" value="1"/>
</dbReference>
<evidence type="ECO:0000313" key="2">
    <source>
        <dbReference type="EMBL" id="QTA38858.1"/>
    </source>
</evidence>
<sequence>MQNLKNHLKTISKFESAVSLLSWDFETYMPPKAAQKRAEIIGEIAGHAFKLFTSDKTGLLIEKAESEASSDIDKAVIRVAKKEYEKAKKIPPELFKEFQITTSKAQHFWEIAKNENNFAIFQPHLEKIVELTGKIVDCLGYKENKYDTLLDQYEPGLKTSQLKKIISYVKPFLVNFLDKIENGTKPDDKILTGDFSIEKQKKFSEKILDFLNYDKNAGRLDVSAHPFTITIGAFDVRITTRYSRSDLKNSIFSTIHECGHALYEQGIPEDFRELPIGEGASMAIHESQSRFWENIVGRSLNFWKFVYPTFCEIFSEFENVPVEKFWKAINKVERSFIRTEADEVTYNLHIMLRFEIEEALINNKISVKDLPVIWNEKMKEYIGVIPEKESDGVLQDVHWSHGSFGYFPSYMLGNLYAAQFYHTMTKDISDFDERILQGDFKSILNWLREKIHSKGKIYEPLELLKNVTGEDLNPEYYANYITKKFTMIYNL</sequence>
<organism evidence="2 3">
    <name type="scientific">Thermosipho ferrireducens</name>
    <dbReference type="NCBI Taxonomy" id="2571116"/>
    <lineage>
        <taxon>Bacteria</taxon>
        <taxon>Thermotogati</taxon>
        <taxon>Thermotogota</taxon>
        <taxon>Thermotogae</taxon>
        <taxon>Thermotogales</taxon>
        <taxon>Fervidobacteriaceae</taxon>
        <taxon>Thermosipho</taxon>
    </lineage>
</organism>
<dbReference type="InterPro" id="IPR001333">
    <property type="entry name" value="Peptidase_M32_Taq"/>
</dbReference>
<proteinExistence type="inferred from homology"/>
<dbReference type="PRINTS" id="PR00998">
    <property type="entry name" value="CRBOXYPTASET"/>
</dbReference>
<dbReference type="SUPFAM" id="SSF55486">
    <property type="entry name" value="Metalloproteases ('zincins'), catalytic domain"/>
    <property type="match status" value="1"/>
</dbReference>
<dbReference type="GO" id="GO:0004180">
    <property type="term" value="F:carboxypeptidase activity"/>
    <property type="evidence" value="ECO:0007669"/>
    <property type="project" value="UniProtKB-KW"/>
</dbReference>
<dbReference type="PIRSF" id="PIRSF006615">
    <property type="entry name" value="Zn_crbxpep_Taq"/>
    <property type="match status" value="1"/>
</dbReference>
<dbReference type="Pfam" id="PF02074">
    <property type="entry name" value="Peptidase_M32"/>
    <property type="match status" value="1"/>
</dbReference>
<comment type="catalytic activity">
    <reaction evidence="1">
        <text>Release of a C-terminal amino acid with broad specificity, except for -Pro.</text>
        <dbReference type="EC" id="3.4.17.19"/>
    </reaction>
</comment>
<keyword evidence="1" id="KW-0479">Metal-binding</keyword>
<dbReference type="EMBL" id="CP071446">
    <property type="protein sequence ID" value="QTA38858.1"/>
    <property type="molecule type" value="Genomic_DNA"/>
</dbReference>
<reference evidence="2 3" key="1">
    <citation type="submission" date="2021-03" db="EMBL/GenBank/DDBJ databases">
        <title>Thermosipho ferrireducens sp.nov., an anaerobic thermophilic iron-reducing bacterium isolated from a deep-sea hydrothermal sulfide deposits.</title>
        <authorList>
            <person name="Zeng X."/>
            <person name="Chen Y."/>
            <person name="Shao Z."/>
        </authorList>
    </citation>
    <scope>NUCLEOTIDE SEQUENCE [LARGE SCALE GENOMIC DNA]</scope>
    <source>
        <strain evidence="2 3">JL129W03</strain>
    </source>
</reference>
<keyword evidence="1" id="KW-0645">Protease</keyword>
<keyword evidence="1" id="KW-0378">Hydrolase</keyword>
<keyword evidence="1" id="KW-0482">Metalloprotease</keyword>
<keyword evidence="1 2" id="KW-0121">Carboxypeptidase</keyword>
<dbReference type="PANTHER" id="PTHR34217">
    <property type="entry name" value="METAL-DEPENDENT CARBOXYPEPTIDASE"/>
    <property type="match status" value="1"/>
</dbReference>
<protein>
    <recommendedName>
        <fullName evidence="1">Metal-dependent carboxypeptidase</fullName>
        <ecNumber evidence="1">3.4.17.19</ecNumber>
    </recommendedName>
</protein>
<evidence type="ECO:0000313" key="3">
    <source>
        <dbReference type="Proteomes" id="UP000671862"/>
    </source>
</evidence>
<dbReference type="PANTHER" id="PTHR34217:SF1">
    <property type="entry name" value="CARBOXYPEPTIDASE 1"/>
    <property type="match status" value="1"/>
</dbReference>